<dbReference type="OrthoDB" id="6421009at2759"/>
<feature type="region of interest" description="Disordered" evidence="14">
    <location>
        <begin position="969"/>
        <end position="1032"/>
    </location>
</feature>
<dbReference type="InterPro" id="IPR001660">
    <property type="entry name" value="SAM"/>
</dbReference>
<feature type="compositionally biased region" description="Low complexity" evidence="14">
    <location>
        <begin position="972"/>
        <end position="984"/>
    </location>
</feature>
<dbReference type="GO" id="GO:0003682">
    <property type="term" value="F:chromatin binding"/>
    <property type="evidence" value="ECO:0007669"/>
    <property type="project" value="TreeGrafter"/>
</dbReference>
<evidence type="ECO:0000256" key="10">
    <source>
        <dbReference type="ARBA" id="ARBA00023242"/>
    </source>
</evidence>
<evidence type="ECO:0000259" key="15">
    <source>
        <dbReference type="PROSITE" id="PS50105"/>
    </source>
</evidence>
<gene>
    <name evidence="16" type="primary">L3MBTL3</name>
    <name evidence="16" type="ORF">NPIL_303201</name>
</gene>
<evidence type="ECO:0000256" key="2">
    <source>
        <dbReference type="ARBA" id="ARBA00022491"/>
    </source>
</evidence>
<feature type="region of interest" description="Disordered" evidence="14">
    <location>
        <begin position="398"/>
        <end position="417"/>
    </location>
</feature>
<keyword evidence="5" id="KW-0863">Zinc-finger</keyword>
<keyword evidence="8" id="KW-0805">Transcription regulation</keyword>
<keyword evidence="2" id="KW-0678">Repressor</keyword>
<feature type="repeat" description="MBT" evidence="13">
    <location>
        <begin position="760"/>
        <end position="855"/>
    </location>
</feature>
<dbReference type="Gene3D" id="4.10.320.30">
    <property type="match status" value="2"/>
</dbReference>
<dbReference type="PROSITE" id="PS51079">
    <property type="entry name" value="MBT"/>
    <property type="match status" value="3"/>
</dbReference>
<evidence type="ECO:0000256" key="3">
    <source>
        <dbReference type="ARBA" id="ARBA00022723"/>
    </source>
</evidence>
<dbReference type="Pfam" id="PF02820">
    <property type="entry name" value="MBT"/>
    <property type="match status" value="3"/>
</dbReference>
<dbReference type="Gene3D" id="3.30.60.160">
    <property type="match status" value="1"/>
</dbReference>
<keyword evidence="10" id="KW-0539">Nucleus</keyword>
<dbReference type="SMART" id="SM00454">
    <property type="entry name" value="SAM"/>
    <property type="match status" value="1"/>
</dbReference>
<evidence type="ECO:0000256" key="14">
    <source>
        <dbReference type="SAM" id="MobiDB-lite"/>
    </source>
</evidence>
<accession>A0A8X6N9L1</accession>
<dbReference type="GO" id="GO:0006325">
    <property type="term" value="P:chromatin organization"/>
    <property type="evidence" value="ECO:0007669"/>
    <property type="project" value="UniProtKB-KW"/>
</dbReference>
<evidence type="ECO:0000256" key="5">
    <source>
        <dbReference type="ARBA" id="ARBA00022771"/>
    </source>
</evidence>
<evidence type="ECO:0000256" key="1">
    <source>
        <dbReference type="ARBA" id="ARBA00004123"/>
    </source>
</evidence>
<dbReference type="CDD" id="cd20101">
    <property type="entry name" value="MBT_L3MBTL1-like_rpt1"/>
    <property type="match status" value="1"/>
</dbReference>
<dbReference type="PROSITE" id="PS51802">
    <property type="entry name" value="ZF_CCHHC"/>
    <property type="match status" value="2"/>
</dbReference>
<evidence type="ECO:0000313" key="16">
    <source>
        <dbReference type="EMBL" id="GFT02678.1"/>
    </source>
</evidence>
<evidence type="ECO:0000313" key="17">
    <source>
        <dbReference type="Proteomes" id="UP000887013"/>
    </source>
</evidence>
<dbReference type="GO" id="GO:0005634">
    <property type="term" value="C:nucleus"/>
    <property type="evidence" value="ECO:0007669"/>
    <property type="project" value="UniProtKB-SubCell"/>
</dbReference>
<keyword evidence="7" id="KW-0156">Chromatin regulator</keyword>
<keyword evidence="3" id="KW-0479">Metal-binding</keyword>
<dbReference type="InterPro" id="IPR004092">
    <property type="entry name" value="Mbt"/>
</dbReference>
<dbReference type="SUPFAM" id="SSF103637">
    <property type="entry name" value="CCHHC domain"/>
    <property type="match status" value="2"/>
</dbReference>
<dbReference type="SUPFAM" id="SSF47769">
    <property type="entry name" value="SAM/Pointed domain"/>
    <property type="match status" value="1"/>
</dbReference>
<evidence type="ECO:0000256" key="11">
    <source>
        <dbReference type="ARBA" id="ARBA00068102"/>
    </source>
</evidence>
<organism evidence="16 17">
    <name type="scientific">Nephila pilipes</name>
    <name type="common">Giant wood spider</name>
    <name type="synonym">Nephila maculata</name>
    <dbReference type="NCBI Taxonomy" id="299642"/>
    <lineage>
        <taxon>Eukaryota</taxon>
        <taxon>Metazoa</taxon>
        <taxon>Ecdysozoa</taxon>
        <taxon>Arthropoda</taxon>
        <taxon>Chelicerata</taxon>
        <taxon>Arachnida</taxon>
        <taxon>Araneae</taxon>
        <taxon>Araneomorphae</taxon>
        <taxon>Entelegynae</taxon>
        <taxon>Araneoidea</taxon>
        <taxon>Nephilidae</taxon>
        <taxon>Nephila</taxon>
    </lineage>
</organism>
<dbReference type="InterPro" id="IPR013761">
    <property type="entry name" value="SAM/pointed_sf"/>
</dbReference>
<dbReference type="CDD" id="cd20103">
    <property type="entry name" value="MBT_L3MBTL1-like_rpt3"/>
    <property type="match status" value="1"/>
</dbReference>
<reference evidence="16" key="1">
    <citation type="submission" date="2020-08" db="EMBL/GenBank/DDBJ databases">
        <title>Multicomponent nature underlies the extraordinary mechanical properties of spider dragline silk.</title>
        <authorList>
            <person name="Kono N."/>
            <person name="Nakamura H."/>
            <person name="Mori M."/>
            <person name="Yoshida Y."/>
            <person name="Ohtoshi R."/>
            <person name="Malay A.D."/>
            <person name="Moran D.A.P."/>
            <person name="Tomita M."/>
            <person name="Numata K."/>
            <person name="Arakawa K."/>
        </authorList>
    </citation>
    <scope>NUCLEOTIDE SEQUENCE</scope>
</reference>
<dbReference type="PANTHER" id="PTHR12247">
    <property type="entry name" value="POLYCOMB GROUP PROTEIN"/>
    <property type="match status" value="1"/>
</dbReference>
<dbReference type="FunFam" id="2.30.30.140:FF:000007">
    <property type="entry name" value="Lethal(3)malignant brain tumor-like protein 1"/>
    <property type="match status" value="1"/>
</dbReference>
<dbReference type="InterPro" id="IPR036060">
    <property type="entry name" value="Znf_C2H2C_sf"/>
</dbReference>
<feature type="region of interest" description="Disordered" evidence="14">
    <location>
        <begin position="504"/>
        <end position="526"/>
    </location>
</feature>
<evidence type="ECO:0000256" key="13">
    <source>
        <dbReference type="PROSITE-ProRule" id="PRU00459"/>
    </source>
</evidence>
<dbReference type="Pfam" id="PF01530">
    <property type="entry name" value="zf-C2HC"/>
    <property type="match status" value="2"/>
</dbReference>
<dbReference type="Proteomes" id="UP000887013">
    <property type="component" value="Unassembled WGS sequence"/>
</dbReference>
<proteinExistence type="predicted"/>
<dbReference type="InterPro" id="IPR002515">
    <property type="entry name" value="Znf_C2H2C"/>
</dbReference>
<keyword evidence="9" id="KW-0804">Transcription</keyword>
<dbReference type="EMBL" id="BMAW01007179">
    <property type="protein sequence ID" value="GFT02678.1"/>
    <property type="molecule type" value="Genomic_DNA"/>
</dbReference>
<dbReference type="SUPFAM" id="SSF63748">
    <property type="entry name" value="Tudor/PWWP/MBT"/>
    <property type="match status" value="3"/>
</dbReference>
<feature type="domain" description="SAM" evidence="15">
    <location>
        <begin position="1101"/>
        <end position="1165"/>
    </location>
</feature>
<keyword evidence="6" id="KW-0862">Zinc</keyword>
<dbReference type="CDD" id="cd20102">
    <property type="entry name" value="MBT_L3MBTL1-like_rpt2"/>
    <property type="match status" value="1"/>
</dbReference>
<sequence>MALAAPSSSVASTSASCLSPQLPLISLRETVAKINMPAVVQSPAINPQISLSTTTVSNEPLYNLTISNGEIINSASTSTVPKIAVPSVTALAVPRDFKTDPVTTTSQKPIIVTVSGMSGMTAGKHVNIHMTSATNVLTAPILSAPVHIVPQHFTADKLPTMSRVTANINPVLSAKPRQTPHITPILPGSLLTSKGQLVIASANSPMIGSSTGSVITTMSSISLSSSIVTVTPVIMTSTAPLVTLSGNLNQVTQAQLLSSIISSTVKPALTTNNKTIVPTAYLKPVNIAANPASFPVAVQPATIAPAAITLATPPMQQQQQQPVSQMTAAVPQLQPSKDPEIEVKTDPKTADFDPIKAMVWKDGIGELPGSDLKFRVTEFGTLELTVNEDVPNVPSARAVKDESTATLEDGSTESRQKATKIKEMYQDENSIEKISQNGAKDPNMSEELCRCENCDCFGLKIEFCKSGRFCSQSCVSSYANKRNTWLKRGAASKEKIKRKKLKIEQTEENGTKNEVEEVKNEEMESVELPEMKKDERIPEPKKKDFRWEEYLKQENAIAAPVKLFKEFQTYPSNGNGFVKDMKLEGIDQKHPSLFCVLTVSETKGYRVRLHFDGYSECFDFWVNADSPDIFPVGWCEKTGHQLQPPKGFTIQEFDWNSYLKASQAEAAPKQLFTWKSQPANPYFRRGMKLEAVDKKNSSLVCVATITDVMDNRFLIHFDGWEDVYDYWADASSPHLHPVNWCKDNNRVLTPPKDTKENVTFSWTKYLADTRSAVVPLRAFKPCPPNEFKVGMKLEAVDKRNPGLIRVATIADKTDHNLLIHFDGWPSSVDYWVDDNSPDIHPINWCAKTGHPLEPPAILTVKTGLCPTPGCLGQGHIKGPKFTSHHSAFGCPYSQPNLNKIDTVGQERVIITKESLNEFTKKISDQGGATDGLRRCPTPGCNGVGHVKGKYSVHHRISGCPLAERNALKIQQSSSTTSNPSTSRTPTPPPSVASTSSSNADIKNLENMKTRNGVGRGKKKYKVAGTGLRGRPPKHLTALRMEAIKKAQEASEKKTDLEEKIHESVFNAPFVTPPKELPLSWEHNTQLIPGLSSIKGSAARQWSVNQVAKFVSSLKGCTDHGKIFREQLIDGEALLEMTQADLLDILHLKLGPALKVYSSIIAFKESEKFE</sequence>
<evidence type="ECO:0000256" key="9">
    <source>
        <dbReference type="ARBA" id="ARBA00023163"/>
    </source>
</evidence>
<dbReference type="InterPro" id="IPR050548">
    <property type="entry name" value="PcG_chromatin_remod_factors"/>
</dbReference>
<evidence type="ECO:0000256" key="4">
    <source>
        <dbReference type="ARBA" id="ARBA00022737"/>
    </source>
</evidence>
<dbReference type="Gene3D" id="2.30.30.140">
    <property type="match status" value="3"/>
</dbReference>
<feature type="compositionally biased region" description="Basic and acidic residues" evidence="14">
    <location>
        <begin position="504"/>
        <end position="522"/>
    </location>
</feature>
<dbReference type="FunFam" id="4.10.320.30:FF:000001">
    <property type="entry name" value="Myelin transcription factor 1-like, a"/>
    <property type="match status" value="1"/>
</dbReference>
<dbReference type="Pfam" id="PF00536">
    <property type="entry name" value="SAM_1"/>
    <property type="match status" value="1"/>
</dbReference>
<evidence type="ECO:0000256" key="6">
    <source>
        <dbReference type="ARBA" id="ARBA00022833"/>
    </source>
</evidence>
<dbReference type="PROSITE" id="PS50105">
    <property type="entry name" value="SAM_DOMAIN"/>
    <property type="match status" value="1"/>
</dbReference>
<evidence type="ECO:0000256" key="7">
    <source>
        <dbReference type="ARBA" id="ARBA00022853"/>
    </source>
</evidence>
<dbReference type="AlphaFoldDB" id="A0A8X6N9L1"/>
<dbReference type="GO" id="GO:0042393">
    <property type="term" value="F:histone binding"/>
    <property type="evidence" value="ECO:0007669"/>
    <property type="project" value="TreeGrafter"/>
</dbReference>
<comment type="caution">
    <text evidence="16">The sequence shown here is derived from an EMBL/GenBank/DDBJ whole genome shotgun (WGS) entry which is preliminary data.</text>
</comment>
<dbReference type="InterPro" id="IPR038603">
    <property type="entry name" value="Znf_FCS_sf"/>
</dbReference>
<feature type="repeat" description="MBT" evidence="13">
    <location>
        <begin position="653"/>
        <end position="751"/>
    </location>
</feature>
<dbReference type="SMART" id="SM00561">
    <property type="entry name" value="MBT"/>
    <property type="match status" value="3"/>
</dbReference>
<dbReference type="GO" id="GO:0045892">
    <property type="term" value="P:negative regulation of DNA-templated transcription"/>
    <property type="evidence" value="ECO:0007669"/>
    <property type="project" value="TreeGrafter"/>
</dbReference>
<dbReference type="GO" id="GO:0008270">
    <property type="term" value="F:zinc ion binding"/>
    <property type="evidence" value="ECO:0007669"/>
    <property type="project" value="UniProtKB-KW"/>
</dbReference>
<dbReference type="PANTHER" id="PTHR12247:SF131">
    <property type="entry name" value="LD05287P"/>
    <property type="match status" value="1"/>
</dbReference>
<keyword evidence="17" id="KW-1185">Reference proteome</keyword>
<evidence type="ECO:0000256" key="8">
    <source>
        <dbReference type="ARBA" id="ARBA00023015"/>
    </source>
</evidence>
<feature type="repeat" description="MBT" evidence="13">
    <location>
        <begin position="545"/>
        <end position="645"/>
    </location>
</feature>
<keyword evidence="4" id="KW-0677">Repeat</keyword>
<name>A0A8X6N9L1_NEPPI</name>
<comment type="subcellular location">
    <subcellularLocation>
        <location evidence="1">Nucleus</location>
    </subcellularLocation>
</comment>
<evidence type="ECO:0000256" key="12">
    <source>
        <dbReference type="ARBA" id="ARBA00079425"/>
    </source>
</evidence>
<protein>
    <recommendedName>
        <fullName evidence="11">Lethal(3)malignant brain tumor-like protein 1</fullName>
    </recommendedName>
    <alternativeName>
        <fullName evidence="12">L(3)mbt protein homolog</fullName>
    </alternativeName>
</protein>
<dbReference type="Gene3D" id="1.10.150.50">
    <property type="entry name" value="Transcription Factor, Ets-1"/>
    <property type="match status" value="1"/>
</dbReference>